<dbReference type="Gene3D" id="3.80.10.10">
    <property type="entry name" value="Ribonuclease Inhibitor"/>
    <property type="match status" value="1"/>
</dbReference>
<dbReference type="SUPFAM" id="SSF81383">
    <property type="entry name" value="F-box domain"/>
    <property type="match status" value="1"/>
</dbReference>
<proteinExistence type="predicted"/>
<keyword evidence="3" id="KW-1185">Reference proteome</keyword>
<dbReference type="InterPro" id="IPR001810">
    <property type="entry name" value="F-box_dom"/>
</dbReference>
<name>A0AAV9VI71_9PEZI</name>
<sequence length="532" mass="60337">MRSTSASFTSRSQNTTRPNAFPARMVSLSILPAELIFQIFENLNNEDSILALRMTCKRLSVLGEDIYRDLIYNTRTVYPVPASFDNLLEISKSKMNTRVQHLKFSALSPYMRGETAFFTGNPEGMAISEMLDVTDKPSDYVDEVRKATELEIQRITSHCTPRGHTYLSKITREIFPNLPNLKSICFTGRKIDGPLTRSYVNIFYPGLSRRKLPGYLSEHFFTSGPVSFLCEELTEHVIPAALMAGLPHLETIKGFHRGAIPTGFLDELELECINPKLPVSNNLRVLHIRLNTTPPYDPDMGLTDPSATRGIIPFCDWIRSNGSQLRELYLTATESESIPTFAGSIPTGLPKLKRLRLDSATIGAADWKKLIVTSPELEEVTLLGCYLDDPIFMSFPRLEYPYQNHRGELILGILKIDRNMPQTESLVGPGDEKLFPQEDRVLEGIICTLTTSVTIGGQFRQDNADIDAPIIVTKAPWTEEERLMITILSNGGWVFSRIARAMPWRSRRWVMREVRSLNKDRRRPYIFVPSKW</sequence>
<evidence type="ECO:0000259" key="1">
    <source>
        <dbReference type="PROSITE" id="PS50181"/>
    </source>
</evidence>
<gene>
    <name evidence="2" type="ORF">TWF730_005377</name>
</gene>
<dbReference type="AlphaFoldDB" id="A0AAV9VI71"/>
<dbReference type="EMBL" id="JAVHNS010000002">
    <property type="protein sequence ID" value="KAK6361660.1"/>
    <property type="molecule type" value="Genomic_DNA"/>
</dbReference>
<dbReference type="InterPro" id="IPR036047">
    <property type="entry name" value="F-box-like_dom_sf"/>
</dbReference>
<dbReference type="CDD" id="cd09917">
    <property type="entry name" value="F-box_SF"/>
    <property type="match status" value="1"/>
</dbReference>
<reference evidence="2 3" key="1">
    <citation type="submission" date="2019-10" db="EMBL/GenBank/DDBJ databases">
        <authorList>
            <person name="Palmer J.M."/>
        </authorList>
    </citation>
    <scope>NUCLEOTIDE SEQUENCE [LARGE SCALE GENOMIC DNA]</scope>
    <source>
        <strain evidence="2 3">TWF730</strain>
    </source>
</reference>
<feature type="domain" description="F-box" evidence="1">
    <location>
        <begin position="25"/>
        <end position="75"/>
    </location>
</feature>
<accession>A0AAV9VI71</accession>
<dbReference type="SUPFAM" id="SSF52047">
    <property type="entry name" value="RNI-like"/>
    <property type="match status" value="1"/>
</dbReference>
<protein>
    <recommendedName>
        <fullName evidence="1">F-box domain-containing protein</fullName>
    </recommendedName>
</protein>
<evidence type="ECO:0000313" key="3">
    <source>
        <dbReference type="Proteomes" id="UP001373714"/>
    </source>
</evidence>
<dbReference type="PROSITE" id="PS50181">
    <property type="entry name" value="FBOX"/>
    <property type="match status" value="1"/>
</dbReference>
<dbReference type="Proteomes" id="UP001373714">
    <property type="component" value="Unassembled WGS sequence"/>
</dbReference>
<dbReference type="Pfam" id="PF00646">
    <property type="entry name" value="F-box"/>
    <property type="match status" value="1"/>
</dbReference>
<organism evidence="2 3">
    <name type="scientific">Orbilia blumenaviensis</name>
    <dbReference type="NCBI Taxonomy" id="1796055"/>
    <lineage>
        <taxon>Eukaryota</taxon>
        <taxon>Fungi</taxon>
        <taxon>Dikarya</taxon>
        <taxon>Ascomycota</taxon>
        <taxon>Pezizomycotina</taxon>
        <taxon>Orbiliomycetes</taxon>
        <taxon>Orbiliales</taxon>
        <taxon>Orbiliaceae</taxon>
        <taxon>Orbilia</taxon>
    </lineage>
</organism>
<comment type="caution">
    <text evidence="2">The sequence shown here is derived from an EMBL/GenBank/DDBJ whole genome shotgun (WGS) entry which is preliminary data.</text>
</comment>
<evidence type="ECO:0000313" key="2">
    <source>
        <dbReference type="EMBL" id="KAK6361660.1"/>
    </source>
</evidence>
<dbReference type="InterPro" id="IPR032675">
    <property type="entry name" value="LRR_dom_sf"/>
</dbReference>